<reference evidence="2 3" key="1">
    <citation type="journal article" date="2015" name="Nature">
        <title>rRNA introns, odd ribosomes, and small enigmatic genomes across a large radiation of phyla.</title>
        <authorList>
            <person name="Brown C.T."/>
            <person name="Hug L.A."/>
            <person name="Thomas B.C."/>
            <person name="Sharon I."/>
            <person name="Castelle C.J."/>
            <person name="Singh A."/>
            <person name="Wilkins M.J."/>
            <person name="Williams K.H."/>
            <person name="Banfield J.F."/>
        </authorList>
    </citation>
    <scope>NUCLEOTIDE SEQUENCE [LARGE SCALE GENOMIC DNA]</scope>
</reference>
<feature type="domain" description="ChsH2 C-terminal OB-fold" evidence="1">
    <location>
        <begin position="80"/>
        <end position="146"/>
    </location>
</feature>
<comment type="caution">
    <text evidence="2">The sequence shown here is derived from an EMBL/GenBank/DDBJ whole genome shotgun (WGS) entry which is preliminary data.</text>
</comment>
<evidence type="ECO:0000259" key="1">
    <source>
        <dbReference type="Pfam" id="PF01796"/>
    </source>
</evidence>
<sequence length="168" mass="19209">MKKGVITTNPLRIRIPRTVEHVHNYGKISRYFRELAQHRVLATSCVNPKCLRPKTYLPPRADCPECWEPMEWKLVGSDGTKGKIATFSVVHYPGAGYEEDIKRVGSKLPSIIVYVEFPGADTKIMSRLENCDPKNVFIGMEVEARFWKNTAIRQRATHTCLDLYFVPA</sequence>
<dbReference type="InterPro" id="IPR012340">
    <property type="entry name" value="NA-bd_OB-fold"/>
</dbReference>
<dbReference type="SUPFAM" id="SSF50249">
    <property type="entry name" value="Nucleic acid-binding proteins"/>
    <property type="match status" value="1"/>
</dbReference>
<gene>
    <name evidence="2" type="ORF">UW49_C0015G0012</name>
</gene>
<protein>
    <recommendedName>
        <fullName evidence="1">ChsH2 C-terminal OB-fold domain-containing protein</fullName>
    </recommendedName>
</protein>
<evidence type="ECO:0000313" key="3">
    <source>
        <dbReference type="Proteomes" id="UP000033977"/>
    </source>
</evidence>
<name>A0A0G1KJ48_9BACT</name>
<dbReference type="AlphaFoldDB" id="A0A0G1KJ48"/>
<dbReference type="PANTHER" id="PTHR34075:SF4">
    <property type="entry name" value="DUF35 DOMAIN-CONTAINING PROTEIN"/>
    <property type="match status" value="1"/>
</dbReference>
<dbReference type="InterPro" id="IPR052513">
    <property type="entry name" value="Thioester_dehydratase-like"/>
</dbReference>
<accession>A0A0G1KJ48</accession>
<evidence type="ECO:0000313" key="2">
    <source>
        <dbReference type="EMBL" id="KKT56322.1"/>
    </source>
</evidence>
<dbReference type="Pfam" id="PF01796">
    <property type="entry name" value="OB_ChsH2_C"/>
    <property type="match status" value="1"/>
</dbReference>
<dbReference type="InterPro" id="IPR002878">
    <property type="entry name" value="ChsH2_C"/>
</dbReference>
<dbReference type="Gene3D" id="6.10.30.10">
    <property type="match status" value="1"/>
</dbReference>
<organism evidence="2 3">
    <name type="scientific">Candidatus Giovannonibacteria bacterium GW2011_GWB1_44_23</name>
    <dbReference type="NCBI Taxonomy" id="1618652"/>
    <lineage>
        <taxon>Bacteria</taxon>
        <taxon>Candidatus Giovannoniibacteriota</taxon>
    </lineage>
</organism>
<dbReference type="Proteomes" id="UP000033977">
    <property type="component" value="Unassembled WGS sequence"/>
</dbReference>
<proteinExistence type="predicted"/>
<dbReference type="PANTHER" id="PTHR34075">
    <property type="entry name" value="BLR3430 PROTEIN"/>
    <property type="match status" value="1"/>
</dbReference>
<dbReference type="EMBL" id="LCIN01000015">
    <property type="protein sequence ID" value="KKT56322.1"/>
    <property type="molecule type" value="Genomic_DNA"/>
</dbReference>